<organism evidence="4 5">
    <name type="scientific">Acidimangrovimonas pyrenivorans</name>
    <dbReference type="NCBI Taxonomy" id="2030798"/>
    <lineage>
        <taxon>Bacteria</taxon>
        <taxon>Pseudomonadati</taxon>
        <taxon>Pseudomonadota</taxon>
        <taxon>Alphaproteobacteria</taxon>
        <taxon>Rhodobacterales</taxon>
        <taxon>Paracoccaceae</taxon>
        <taxon>Acidimangrovimonas</taxon>
    </lineage>
</organism>
<dbReference type="InterPro" id="IPR036162">
    <property type="entry name" value="Resolvase-like_N_sf"/>
</dbReference>
<evidence type="ECO:0000259" key="2">
    <source>
        <dbReference type="PROSITE" id="PS51736"/>
    </source>
</evidence>
<dbReference type="Gene3D" id="3.90.1750.20">
    <property type="entry name" value="Putative Large Serine Recombinase, Chain B, Domain 2"/>
    <property type="match status" value="1"/>
</dbReference>
<evidence type="ECO:0000313" key="5">
    <source>
        <dbReference type="Proteomes" id="UP001595443"/>
    </source>
</evidence>
<evidence type="ECO:0000313" key="4">
    <source>
        <dbReference type="EMBL" id="MFC2970152.1"/>
    </source>
</evidence>
<dbReference type="PROSITE" id="PS51737">
    <property type="entry name" value="RECOMBINASE_DNA_BIND"/>
    <property type="match status" value="1"/>
</dbReference>
<dbReference type="InterPro" id="IPR025827">
    <property type="entry name" value="Zn_ribbon_recom_dom"/>
</dbReference>
<keyword evidence="1" id="KW-0175">Coiled coil</keyword>
<name>A0ABV7AN53_9RHOB</name>
<dbReference type="PROSITE" id="PS51736">
    <property type="entry name" value="RECOMBINASES_3"/>
    <property type="match status" value="1"/>
</dbReference>
<keyword evidence="5" id="KW-1185">Reference proteome</keyword>
<feature type="domain" description="Resolvase/invertase-type recombinase catalytic" evidence="2">
    <location>
        <begin position="4"/>
        <end position="155"/>
    </location>
</feature>
<dbReference type="Pfam" id="PF00239">
    <property type="entry name" value="Resolvase"/>
    <property type="match status" value="1"/>
</dbReference>
<dbReference type="InterPro" id="IPR006119">
    <property type="entry name" value="Resolv_N"/>
</dbReference>
<dbReference type="Pfam" id="PF07508">
    <property type="entry name" value="Recombinase"/>
    <property type="match status" value="1"/>
</dbReference>
<dbReference type="Pfam" id="PF13408">
    <property type="entry name" value="Zn_ribbon_recom"/>
    <property type="match status" value="1"/>
</dbReference>
<protein>
    <submittedName>
        <fullName evidence="4">Recombinase family protein</fullName>
    </submittedName>
</protein>
<dbReference type="Proteomes" id="UP001595443">
    <property type="component" value="Unassembled WGS sequence"/>
</dbReference>
<dbReference type="EMBL" id="JBHRSK010000017">
    <property type="protein sequence ID" value="MFC2970152.1"/>
    <property type="molecule type" value="Genomic_DNA"/>
</dbReference>
<evidence type="ECO:0000256" key="1">
    <source>
        <dbReference type="SAM" id="Coils"/>
    </source>
</evidence>
<accession>A0ABV7AN53</accession>
<dbReference type="CDD" id="cd00338">
    <property type="entry name" value="Ser_Recombinase"/>
    <property type="match status" value="1"/>
</dbReference>
<comment type="caution">
    <text evidence="4">The sequence shown here is derived from an EMBL/GenBank/DDBJ whole genome shotgun (WGS) entry which is preliminary data.</text>
</comment>
<dbReference type="SMART" id="SM00857">
    <property type="entry name" value="Resolvase"/>
    <property type="match status" value="1"/>
</dbReference>
<proteinExistence type="predicted"/>
<reference evidence="5" key="1">
    <citation type="journal article" date="2019" name="Int. J. Syst. Evol. Microbiol.">
        <title>The Global Catalogue of Microorganisms (GCM) 10K type strain sequencing project: providing services to taxonomists for standard genome sequencing and annotation.</title>
        <authorList>
            <consortium name="The Broad Institute Genomics Platform"/>
            <consortium name="The Broad Institute Genome Sequencing Center for Infectious Disease"/>
            <person name="Wu L."/>
            <person name="Ma J."/>
        </authorList>
    </citation>
    <scope>NUCLEOTIDE SEQUENCE [LARGE SCALE GENOMIC DNA]</scope>
    <source>
        <strain evidence="5">KCTC 62192</strain>
    </source>
</reference>
<dbReference type="InterPro" id="IPR011109">
    <property type="entry name" value="DNA_bind_recombinase_dom"/>
</dbReference>
<sequence length="550" mass="61037">MTLRAAIYARYSSELQKPTSIDDQIAMAEKHCESKGWTVVARHFDAEMTGRNARRPGFQALLEDVRAGRLDVIVIESISRMSRRVTDSLTTFERLEFSKVTLVSLSEGVQTQLSVMMLGFAAQTQSEATAAQTERGRRSVLKKQHRLHSLAYGYSRKYVETGINREIDPEEAAIVRRIFEETAEGHASEAIAAGLNRDGIPSPTGGSWGGSTIRGNVTRGEGILRNTLYIGKARYGATHRENDPETGAKHVSTTPEKILEVEIPELRIIPQELWDAAQAQLDRSAKKVHAAGNPRAAHRNLYLLSGLLVCGCCGEPYVIRAQNRYGCKNFRKGICRDSKGIRRDRIEARVFNRLRHAFLTPELTESFEAAIRAERKKMRPTERDQTLKALRRHRGDLSRKLDNNFKAIEEGAPFKRLQPRIEALEAEIEALEARISETLAAQQAAAAPPPDPVIAYAEVLRRLEDLLGHPDFVDQAHQHLAALIQRIELRPDDTAQDGVAAEIHWGLGSLLSAGGYASHWANRFATNPQLTARSGAAPRPVAVVRIAPAP</sequence>
<evidence type="ECO:0000259" key="3">
    <source>
        <dbReference type="PROSITE" id="PS51737"/>
    </source>
</evidence>
<dbReference type="PANTHER" id="PTHR30461">
    <property type="entry name" value="DNA-INVERTASE FROM LAMBDOID PROPHAGE"/>
    <property type="match status" value="1"/>
</dbReference>
<feature type="domain" description="Recombinase" evidence="3">
    <location>
        <begin position="151"/>
        <end position="287"/>
    </location>
</feature>
<dbReference type="InterPro" id="IPR038109">
    <property type="entry name" value="DNA_bind_recomb_sf"/>
</dbReference>
<dbReference type="InterPro" id="IPR050639">
    <property type="entry name" value="SSR_resolvase"/>
</dbReference>
<dbReference type="Gene3D" id="3.40.50.1390">
    <property type="entry name" value="Resolvase, N-terminal catalytic domain"/>
    <property type="match status" value="1"/>
</dbReference>
<dbReference type="PANTHER" id="PTHR30461:SF23">
    <property type="entry name" value="DNA RECOMBINASE-RELATED"/>
    <property type="match status" value="1"/>
</dbReference>
<gene>
    <name evidence="4" type="ORF">ACFOES_18795</name>
</gene>
<feature type="coiled-coil region" evidence="1">
    <location>
        <begin position="414"/>
        <end position="441"/>
    </location>
</feature>
<dbReference type="SUPFAM" id="SSF53041">
    <property type="entry name" value="Resolvase-like"/>
    <property type="match status" value="1"/>
</dbReference>
<dbReference type="RefSeq" id="WP_377834913.1">
    <property type="nucleotide sequence ID" value="NZ_JBHRSK010000017.1"/>
</dbReference>